<accession>A0AAC9K977</accession>
<evidence type="ECO:0000256" key="12">
    <source>
        <dbReference type="ARBA" id="ARBA00033413"/>
    </source>
</evidence>
<dbReference type="PANTHER" id="PTHR43071">
    <property type="entry name" value="2-AMINO-4-HYDROXY-6-HYDROXYMETHYLDIHYDROPTERIDINE PYROPHOSPHOKINASE"/>
    <property type="match status" value="1"/>
</dbReference>
<dbReference type="EC" id="2.7.6.3" evidence="3"/>
<evidence type="ECO:0000313" key="15">
    <source>
        <dbReference type="Proteomes" id="UP000182373"/>
    </source>
</evidence>
<evidence type="ECO:0000256" key="7">
    <source>
        <dbReference type="ARBA" id="ARBA00022777"/>
    </source>
</evidence>
<dbReference type="InterPro" id="IPR035907">
    <property type="entry name" value="Hppk_sf"/>
</dbReference>
<dbReference type="GO" id="GO:0016301">
    <property type="term" value="F:kinase activity"/>
    <property type="evidence" value="ECO:0007669"/>
    <property type="project" value="UniProtKB-KW"/>
</dbReference>
<sequence>MKDTYNAQACSLRRFDEYIKMILIAVGANLPNSDGMPAIETCRQAVARLGELPGLTLEACSRWYLTAPMPPSGQPDYVNGVARLSGEIDPERLLVWLQEIEARNGRVRTVPNAPRTLDLDIIDMDGVIRSAPDPVLPHPRATERAFVLTPLRDVCPDWIDPVSGKTVDALLDALPPQGIRPADSD</sequence>
<comment type="pathway">
    <text evidence="1">Cofactor biosynthesis; tetrahydrofolate biosynthesis; 2-amino-4-hydroxy-6-hydroxymethyl-7,8-dihydropteridine diphosphate from 7,8-dihydroneopterin triphosphate: step 4/4.</text>
</comment>
<gene>
    <name evidence="14" type="ORF">GbCGDNIH9_0987</name>
</gene>
<organism evidence="14 15">
    <name type="scientific">Granulibacter bethesdensis</name>
    <dbReference type="NCBI Taxonomy" id="364410"/>
    <lineage>
        <taxon>Bacteria</taxon>
        <taxon>Pseudomonadati</taxon>
        <taxon>Pseudomonadota</taxon>
        <taxon>Alphaproteobacteria</taxon>
        <taxon>Acetobacterales</taxon>
        <taxon>Acetobacteraceae</taxon>
        <taxon>Granulibacter</taxon>
    </lineage>
</organism>
<comment type="function">
    <text evidence="10">Catalyzes the transfer of pyrophosphate from adenosine triphosphate (ATP) to 6-hydroxymethyl-7,8-dihydropterin, an enzymatic step in folate biosynthesis pathway.</text>
</comment>
<dbReference type="Gene3D" id="3.30.70.560">
    <property type="entry name" value="7,8-Dihydro-6-hydroxymethylpterin-pyrophosphokinase HPPK"/>
    <property type="match status" value="1"/>
</dbReference>
<proteinExistence type="inferred from homology"/>
<dbReference type="AlphaFoldDB" id="A0AAC9K977"/>
<reference evidence="15" key="1">
    <citation type="submission" date="2016-11" db="EMBL/GenBank/DDBJ databases">
        <title>Comparative genomic and phenotypic analysis of Granulibacter bethesdensis clinical isolates from patients with chronic granulomatous disease.</title>
        <authorList>
            <person name="Zarember K.A."/>
            <person name="Porcella S.F."/>
            <person name="Chu J."/>
            <person name="Ding L."/>
            <person name="Dahlstrom E."/>
            <person name="Barbian K."/>
            <person name="Martens C."/>
            <person name="Sykora L."/>
            <person name="Kramer S."/>
            <person name="Pettinato A.M."/>
            <person name="Hong H."/>
            <person name="Wald G."/>
            <person name="Berg L.J."/>
            <person name="Rogge L.S."/>
            <person name="Greenberg D.E."/>
            <person name="Falcone E.L."/>
            <person name="Neves J.F."/>
            <person name="Simoes M.J."/>
            <person name="Casal M."/>
            <person name="Rodriguez-Lopez F.C."/>
            <person name="Zelazny A."/>
            <person name="Gallin J.I."/>
            <person name="Holland S.M."/>
        </authorList>
    </citation>
    <scope>NUCLEOTIDE SEQUENCE [LARGE SCALE GENOMIC DNA]</scope>
    <source>
        <strain evidence="15">NIH9.1</strain>
    </source>
</reference>
<evidence type="ECO:0000256" key="2">
    <source>
        <dbReference type="ARBA" id="ARBA00005810"/>
    </source>
</evidence>
<comment type="similarity">
    <text evidence="2">Belongs to the HPPK family.</text>
</comment>
<dbReference type="SUPFAM" id="SSF55083">
    <property type="entry name" value="6-hydroxymethyl-7,8-dihydropterin pyrophosphokinase, HPPK"/>
    <property type="match status" value="1"/>
</dbReference>
<evidence type="ECO:0000313" key="14">
    <source>
        <dbReference type="EMBL" id="APH54281.1"/>
    </source>
</evidence>
<evidence type="ECO:0000256" key="8">
    <source>
        <dbReference type="ARBA" id="ARBA00022840"/>
    </source>
</evidence>
<evidence type="ECO:0000256" key="10">
    <source>
        <dbReference type="ARBA" id="ARBA00029409"/>
    </source>
</evidence>
<dbReference type="PANTHER" id="PTHR43071:SF1">
    <property type="entry name" value="2-AMINO-4-HYDROXY-6-HYDROXYMETHYLDIHYDROPTERIDINE PYROPHOSPHOKINASE"/>
    <property type="match status" value="1"/>
</dbReference>
<dbReference type="InterPro" id="IPR000550">
    <property type="entry name" value="Hppk"/>
</dbReference>
<dbReference type="Proteomes" id="UP000182373">
    <property type="component" value="Chromosome"/>
</dbReference>
<keyword evidence="9" id="KW-0289">Folate biosynthesis</keyword>
<dbReference type="GO" id="GO:0005524">
    <property type="term" value="F:ATP binding"/>
    <property type="evidence" value="ECO:0007669"/>
    <property type="project" value="UniProtKB-KW"/>
</dbReference>
<evidence type="ECO:0000256" key="11">
    <source>
        <dbReference type="ARBA" id="ARBA00029766"/>
    </source>
</evidence>
<keyword evidence="7" id="KW-0418">Kinase</keyword>
<evidence type="ECO:0000256" key="4">
    <source>
        <dbReference type="ARBA" id="ARBA00016218"/>
    </source>
</evidence>
<dbReference type="EMBL" id="CP018191">
    <property type="protein sequence ID" value="APH54281.1"/>
    <property type="molecule type" value="Genomic_DNA"/>
</dbReference>
<feature type="domain" description="7,8-dihydro-6-hydroxymethylpterin-pyrophosphokinase" evidence="13">
    <location>
        <begin position="24"/>
        <end position="156"/>
    </location>
</feature>
<evidence type="ECO:0000256" key="9">
    <source>
        <dbReference type="ARBA" id="ARBA00022909"/>
    </source>
</evidence>
<evidence type="ECO:0000259" key="13">
    <source>
        <dbReference type="Pfam" id="PF01288"/>
    </source>
</evidence>
<dbReference type="NCBIfam" id="TIGR01498">
    <property type="entry name" value="folK"/>
    <property type="match status" value="1"/>
</dbReference>
<evidence type="ECO:0000256" key="1">
    <source>
        <dbReference type="ARBA" id="ARBA00005051"/>
    </source>
</evidence>
<dbReference type="Pfam" id="PF01288">
    <property type="entry name" value="HPPK"/>
    <property type="match status" value="1"/>
</dbReference>
<keyword evidence="8" id="KW-0067">ATP-binding</keyword>
<evidence type="ECO:0000256" key="6">
    <source>
        <dbReference type="ARBA" id="ARBA00022741"/>
    </source>
</evidence>
<name>A0AAC9K977_9PROT</name>
<dbReference type="GO" id="GO:0046656">
    <property type="term" value="P:folic acid biosynthetic process"/>
    <property type="evidence" value="ECO:0007669"/>
    <property type="project" value="UniProtKB-KW"/>
</dbReference>
<dbReference type="CDD" id="cd00483">
    <property type="entry name" value="HPPK"/>
    <property type="match status" value="1"/>
</dbReference>
<evidence type="ECO:0000256" key="3">
    <source>
        <dbReference type="ARBA" id="ARBA00013253"/>
    </source>
</evidence>
<dbReference type="GO" id="GO:0003848">
    <property type="term" value="F:2-amino-4-hydroxy-6-hydroxymethyldihydropteridine diphosphokinase activity"/>
    <property type="evidence" value="ECO:0007669"/>
    <property type="project" value="UniProtKB-EC"/>
</dbReference>
<keyword evidence="5 14" id="KW-0808">Transferase</keyword>
<protein>
    <recommendedName>
        <fullName evidence="4">2-amino-4-hydroxy-6-hydroxymethyldihydropteridine pyrophosphokinase</fullName>
        <ecNumber evidence="3">2.7.6.3</ecNumber>
    </recommendedName>
    <alternativeName>
        <fullName evidence="11">6-hydroxymethyl-7,8-dihydropterin pyrophosphokinase</fullName>
    </alternativeName>
    <alternativeName>
        <fullName evidence="12">7,8-dihydro-6-hydroxymethylpterin-pyrophosphokinase</fullName>
    </alternativeName>
</protein>
<keyword evidence="6" id="KW-0547">Nucleotide-binding</keyword>
<evidence type="ECO:0000256" key="5">
    <source>
        <dbReference type="ARBA" id="ARBA00022679"/>
    </source>
</evidence>